<comment type="caution">
    <text evidence="1">The sequence shown here is derived from an EMBL/GenBank/DDBJ whole genome shotgun (WGS) entry which is preliminary data.</text>
</comment>
<evidence type="ECO:0000313" key="1">
    <source>
        <dbReference type="EMBL" id="MCQ0971239.1"/>
    </source>
</evidence>
<organism evidence="1 2">
    <name type="scientific">Paracoccus albicereus</name>
    <dbReference type="NCBI Taxonomy" id="2922394"/>
    <lineage>
        <taxon>Bacteria</taxon>
        <taxon>Pseudomonadati</taxon>
        <taxon>Pseudomonadota</taxon>
        <taxon>Alphaproteobacteria</taxon>
        <taxon>Rhodobacterales</taxon>
        <taxon>Paracoccaceae</taxon>
        <taxon>Paracoccus</taxon>
    </lineage>
</organism>
<dbReference type="Gene3D" id="3.40.50.300">
    <property type="entry name" value="P-loop containing nucleotide triphosphate hydrolases"/>
    <property type="match status" value="1"/>
</dbReference>
<dbReference type="InterPro" id="IPR005331">
    <property type="entry name" value="Sulfotransferase"/>
</dbReference>
<dbReference type="EMBL" id="JAKZEU010000004">
    <property type="protein sequence ID" value="MCQ0971239.1"/>
    <property type="molecule type" value="Genomic_DNA"/>
</dbReference>
<dbReference type="InterPro" id="IPR027417">
    <property type="entry name" value="P-loop_NTPase"/>
</dbReference>
<gene>
    <name evidence="1" type="ORF">MLD63_12485</name>
</gene>
<keyword evidence="2" id="KW-1185">Reference proteome</keyword>
<dbReference type="SUPFAM" id="SSF52540">
    <property type="entry name" value="P-loop containing nucleoside triphosphate hydrolases"/>
    <property type="match status" value="1"/>
</dbReference>
<reference evidence="1 2" key="1">
    <citation type="submission" date="2022-03" db="EMBL/GenBank/DDBJ databases">
        <authorList>
            <person name="He Y."/>
        </authorList>
    </citation>
    <scope>NUCLEOTIDE SEQUENCE [LARGE SCALE GENOMIC DNA]</scope>
    <source>
        <strain evidence="1 2">TK19116</strain>
    </source>
</reference>
<dbReference type="RefSeq" id="WP_255330246.1">
    <property type="nucleotide sequence ID" value="NZ_JAKZEU010000004.1"/>
</dbReference>
<proteinExistence type="predicted"/>
<accession>A0ABT1MU82</accession>
<name>A0ABT1MU82_9RHOB</name>
<sequence length="204" mass="23727">MPFVELEDKRRLLFIHVPKTGGTSVEGWMRTLAPLRFHEVQIPKAMKCTPQHLRMSDFNILFGRGYFDHAFMIVRNPYDRIASEYRMRAAIHAASFVRMWPSFSHWLEAQLDQMAGNRWILDNHLRPQWEFHGGRVEVFRLEDGLDTALATVAGRLGLPAPESVPHDLKTGGGDVTVEWDLSDRLRVEEVYARDFAEFGYEKRR</sequence>
<dbReference type="Pfam" id="PF03567">
    <property type="entry name" value="Sulfotransfer_2"/>
    <property type="match status" value="1"/>
</dbReference>
<protein>
    <submittedName>
        <fullName evidence="1">Sulfotransferase family protein</fullName>
    </submittedName>
</protein>
<evidence type="ECO:0000313" key="2">
    <source>
        <dbReference type="Proteomes" id="UP001203945"/>
    </source>
</evidence>
<dbReference type="Proteomes" id="UP001203945">
    <property type="component" value="Unassembled WGS sequence"/>
</dbReference>